<comment type="caution">
    <text evidence="2">The sequence shown here is derived from an EMBL/GenBank/DDBJ whole genome shotgun (WGS) entry which is preliminary data.</text>
</comment>
<dbReference type="Proteomes" id="UP001172155">
    <property type="component" value="Unassembled WGS sequence"/>
</dbReference>
<dbReference type="AlphaFoldDB" id="A0AA40EL03"/>
<name>A0AA40EL03_9PEZI</name>
<feature type="compositionally biased region" description="Low complexity" evidence="1">
    <location>
        <begin position="225"/>
        <end position="235"/>
    </location>
</feature>
<accession>A0AA40EL03</accession>
<evidence type="ECO:0000256" key="1">
    <source>
        <dbReference type="SAM" id="MobiDB-lite"/>
    </source>
</evidence>
<gene>
    <name evidence="2" type="ORF">B0T18DRAFT_228385</name>
</gene>
<protein>
    <submittedName>
        <fullName evidence="2">Uncharacterized protein</fullName>
    </submittedName>
</protein>
<evidence type="ECO:0000313" key="3">
    <source>
        <dbReference type="Proteomes" id="UP001172155"/>
    </source>
</evidence>
<keyword evidence="3" id="KW-1185">Reference proteome</keyword>
<dbReference type="EMBL" id="JAUKUD010000006">
    <property type="protein sequence ID" value="KAK0741292.1"/>
    <property type="molecule type" value="Genomic_DNA"/>
</dbReference>
<proteinExistence type="predicted"/>
<organism evidence="2 3">
    <name type="scientific">Schizothecium vesticola</name>
    <dbReference type="NCBI Taxonomy" id="314040"/>
    <lineage>
        <taxon>Eukaryota</taxon>
        <taxon>Fungi</taxon>
        <taxon>Dikarya</taxon>
        <taxon>Ascomycota</taxon>
        <taxon>Pezizomycotina</taxon>
        <taxon>Sordariomycetes</taxon>
        <taxon>Sordariomycetidae</taxon>
        <taxon>Sordariales</taxon>
        <taxon>Schizotheciaceae</taxon>
        <taxon>Schizothecium</taxon>
    </lineage>
</organism>
<reference evidence="2" key="1">
    <citation type="submission" date="2023-06" db="EMBL/GenBank/DDBJ databases">
        <title>Genome-scale phylogeny and comparative genomics of the fungal order Sordariales.</title>
        <authorList>
            <consortium name="Lawrence Berkeley National Laboratory"/>
            <person name="Hensen N."/>
            <person name="Bonometti L."/>
            <person name="Westerberg I."/>
            <person name="Brannstrom I.O."/>
            <person name="Guillou S."/>
            <person name="Cros-Aarteil S."/>
            <person name="Calhoun S."/>
            <person name="Haridas S."/>
            <person name="Kuo A."/>
            <person name="Mondo S."/>
            <person name="Pangilinan J."/>
            <person name="Riley R."/>
            <person name="LaButti K."/>
            <person name="Andreopoulos B."/>
            <person name="Lipzen A."/>
            <person name="Chen C."/>
            <person name="Yanf M."/>
            <person name="Daum C."/>
            <person name="Ng V."/>
            <person name="Clum A."/>
            <person name="Steindorff A."/>
            <person name="Ohm R."/>
            <person name="Martin F."/>
            <person name="Silar P."/>
            <person name="Natvig D."/>
            <person name="Lalanne C."/>
            <person name="Gautier V."/>
            <person name="Ament-velasquez S.L."/>
            <person name="Kruys A."/>
            <person name="Hutchinson M.I."/>
            <person name="Powell A.J."/>
            <person name="Barry K."/>
            <person name="Miller A.N."/>
            <person name="Grigoriev I.V."/>
            <person name="Debuchy R."/>
            <person name="Gladieux P."/>
            <person name="Thoren M.H."/>
            <person name="Johannesson H."/>
        </authorList>
    </citation>
    <scope>NUCLEOTIDE SEQUENCE</scope>
    <source>
        <strain evidence="2">SMH3187-1</strain>
    </source>
</reference>
<feature type="region of interest" description="Disordered" evidence="1">
    <location>
        <begin position="204"/>
        <end position="246"/>
    </location>
</feature>
<sequence>MSTSGNVLRHLRLFFSSPPPPPPHTETHHRRFWILEGGPAAPVSPERRQAGECRISIACLILFSFPPLLIGRIPSFLLPSCNGSTTARLRLRSWLSPSVHASHLEPSSATKAASGRWARVSSEKRERWISMVVCDRPMGGRWDGFLGLGHVVRSDIKLDISAVRPPPRCGLARPSKRNGRGDEEILFATTAANVDGGTLTTRPVGVRSMEGPGNCLSPLSPSPAPSSSHASSVVSETRAKIPRIGV</sequence>
<evidence type="ECO:0000313" key="2">
    <source>
        <dbReference type="EMBL" id="KAK0741292.1"/>
    </source>
</evidence>